<gene>
    <name evidence="5" type="ORF">PGQ11_013470</name>
</gene>
<dbReference type="Gene3D" id="3.30.300.30">
    <property type="match status" value="1"/>
</dbReference>
<dbReference type="Gene3D" id="2.30.38.10">
    <property type="entry name" value="Luciferase, Domain 3"/>
    <property type="match status" value="1"/>
</dbReference>
<evidence type="ECO:0000313" key="5">
    <source>
        <dbReference type="EMBL" id="KAK8850991.1"/>
    </source>
</evidence>
<evidence type="ECO:0000259" key="4">
    <source>
        <dbReference type="PROSITE" id="PS50075"/>
    </source>
</evidence>
<dbReference type="InterPro" id="IPR001242">
    <property type="entry name" value="Condensation_dom"/>
</dbReference>
<feature type="domain" description="Carrier" evidence="4">
    <location>
        <begin position="1105"/>
        <end position="1178"/>
    </location>
</feature>
<dbReference type="PANTHER" id="PTHR45527">
    <property type="entry name" value="NONRIBOSOMAL PEPTIDE SYNTHETASE"/>
    <property type="match status" value="1"/>
</dbReference>
<dbReference type="SUPFAM" id="SSF52777">
    <property type="entry name" value="CoA-dependent acyltransferases"/>
    <property type="match status" value="2"/>
</dbReference>
<accession>A0ABR2HPF2</accession>
<dbReference type="Gene3D" id="3.30.559.30">
    <property type="entry name" value="Nonribosomal peptide synthetase, condensation domain"/>
    <property type="match status" value="1"/>
</dbReference>
<dbReference type="CDD" id="cd05918">
    <property type="entry name" value="A_NRPS_SidN3_like"/>
    <property type="match status" value="1"/>
</dbReference>
<sequence>MLNGHDVSAMKRWNEQMPDEAMAICLHDHIDNVARQQPAAIALDGPDGVMTYEELSCNSWALAHELRDRGVANEAAVALVLKKSVWAVVSQLAVLKAGGVCVPIDPAYPLAQKEAQVSRCNANLVLVSPGLMKSLVGISADVLPVDRTLTTASFRPGPLPNLASPSQAAYILFPSGSTGAPKGVILEHRNLFTSLSSFGQRLGWTPDLRMLQFASFIWGASLIESIGALLYGGTVCIASEEERMSSLARFMDEKNVGCALLTPTIIKLLSPEQTPSLRSLISGGEPIDPEAVRICGPKPLVPSLAAGYGSSMEKDTENLMPIGAMGEVLVDGPSVARCYLDNEEKTASTMIRRPRWAPESSGNERGRMFRTGVLGRFLPDGSILYVGRIDSQVKLFGQRFELEEVERSVCSHRLVRAAFAAVITTGGSKDKQLVTVLSLEDPDLPNETPLLSFGPDNQPKVNKHLVQIREHLVSRLPSYMVPISYLAVEKLPQTAPSKLDRQAIVKWLSQEDTVQLALRRNPEITNRSLTIPESTVELVLRASWADVLDLSEDKIGRESKFVRLGGDSIIAMKVSTGCRARGLAISVLDLLRSESLAEAGRSSEWLREPTAEEGTEAAGQDGAPAAMIPAFEDIDGHLASIGIKPGNVECVLPVTPIQEGILFMQLIERGEEYWEDFTLKLTPSGRNNYVDTDKLQKAWTVVCDSEPILRTVFTTCRLSKESAFQQVILKTVVPTVSCVSDGTENWGDKEVVEAFRPPIFAASQPQVHLHLVKVSPRLVYATLYMNHALVDGKSLRLISRKLADAYRDPSCISRGPDASKYMAVVYQRMEAAVDYWTSYIAGLRSCLLPTLQIRDSDTSTKAYFSIPKRDTTDMQSFCREQGITMANLVQMAWGLVLWQCIGMESSAFGCLQSESSSFDGGSDADALGLFVGMLICRFDLTSETPLTALLRRARGDSLQAQEYGGAPLGMVGGALGFGRNPLFNTATTIVGYNPSAYFPDGEKELLKLEPLMSEDNPSEFPIVLVVVFGGNSVWTRIWYHDSQVSAAFASDINDLFAGAMESIIGNPEQSVGALGASQKTPRAPAQHSLPTFPSAAARERVGGLEADVPRVKRLRQLWADVLSIPMASIGANDSFFDLGGNSFQAMLLAAAARDASIKLTVAGIYKCPTLLAMAAEMD</sequence>
<dbReference type="Gene3D" id="3.40.50.12780">
    <property type="entry name" value="N-terminal domain of ligase-like"/>
    <property type="match status" value="1"/>
</dbReference>
<dbReference type="Pfam" id="PF00668">
    <property type="entry name" value="Condensation"/>
    <property type="match status" value="1"/>
</dbReference>
<dbReference type="Gene3D" id="1.10.1200.10">
    <property type="entry name" value="ACP-like"/>
    <property type="match status" value="2"/>
</dbReference>
<evidence type="ECO:0000313" key="6">
    <source>
        <dbReference type="Proteomes" id="UP001390339"/>
    </source>
</evidence>
<dbReference type="Pfam" id="PF00550">
    <property type="entry name" value="PP-binding"/>
    <property type="match status" value="2"/>
</dbReference>
<evidence type="ECO:0000256" key="3">
    <source>
        <dbReference type="SAM" id="MobiDB-lite"/>
    </source>
</evidence>
<keyword evidence="1" id="KW-0596">Phosphopantetheine</keyword>
<dbReference type="InterPro" id="IPR036736">
    <property type="entry name" value="ACP-like_sf"/>
</dbReference>
<reference evidence="5 6" key="1">
    <citation type="journal article" date="2024" name="IMA Fungus">
        <title>Apiospora arundinis, a panoply of carbohydrate-active enzymes and secondary metabolites.</title>
        <authorList>
            <person name="Sorensen T."/>
            <person name="Petersen C."/>
            <person name="Muurmann A.T."/>
            <person name="Christiansen J.V."/>
            <person name="Brundto M.L."/>
            <person name="Overgaard C.K."/>
            <person name="Boysen A.T."/>
            <person name="Wollenberg R.D."/>
            <person name="Larsen T.O."/>
            <person name="Sorensen J.L."/>
            <person name="Nielsen K.L."/>
            <person name="Sondergaard T.E."/>
        </authorList>
    </citation>
    <scope>NUCLEOTIDE SEQUENCE [LARGE SCALE GENOMIC DNA]</scope>
    <source>
        <strain evidence="5 6">AAU 773</strain>
    </source>
</reference>
<dbReference type="InterPro" id="IPR009081">
    <property type="entry name" value="PP-bd_ACP"/>
</dbReference>
<proteinExistence type="predicted"/>
<dbReference type="PANTHER" id="PTHR45527:SF12">
    <property type="entry name" value="NONRIBOSOMAL PEPTIDE SYNTHETASE IVOA"/>
    <property type="match status" value="1"/>
</dbReference>
<protein>
    <submittedName>
        <fullName evidence="5">Nonribosomal peptide synthetase 8</fullName>
    </submittedName>
</protein>
<dbReference type="SUPFAM" id="SSF47336">
    <property type="entry name" value="ACP-like"/>
    <property type="match status" value="2"/>
</dbReference>
<evidence type="ECO:0000256" key="2">
    <source>
        <dbReference type="ARBA" id="ARBA00022553"/>
    </source>
</evidence>
<evidence type="ECO:0000256" key="1">
    <source>
        <dbReference type="ARBA" id="ARBA00022450"/>
    </source>
</evidence>
<keyword evidence="6" id="KW-1185">Reference proteome</keyword>
<name>A0ABR2HPF2_9PEZI</name>
<organism evidence="5 6">
    <name type="scientific">Apiospora arundinis</name>
    <dbReference type="NCBI Taxonomy" id="335852"/>
    <lineage>
        <taxon>Eukaryota</taxon>
        <taxon>Fungi</taxon>
        <taxon>Dikarya</taxon>
        <taxon>Ascomycota</taxon>
        <taxon>Pezizomycotina</taxon>
        <taxon>Sordariomycetes</taxon>
        <taxon>Xylariomycetidae</taxon>
        <taxon>Amphisphaeriales</taxon>
        <taxon>Apiosporaceae</taxon>
        <taxon>Apiospora</taxon>
    </lineage>
</organism>
<feature type="domain" description="Carrier" evidence="4">
    <location>
        <begin position="531"/>
        <end position="610"/>
    </location>
</feature>
<comment type="caution">
    <text evidence="5">The sequence shown here is derived from an EMBL/GenBank/DDBJ whole genome shotgun (WGS) entry which is preliminary data.</text>
</comment>
<keyword evidence="2" id="KW-0597">Phosphoprotein</keyword>
<feature type="region of interest" description="Disordered" evidence="3">
    <location>
        <begin position="602"/>
        <end position="621"/>
    </location>
</feature>
<dbReference type="Gene3D" id="3.30.559.10">
    <property type="entry name" value="Chloramphenicol acetyltransferase-like domain"/>
    <property type="match status" value="1"/>
</dbReference>
<dbReference type="SUPFAM" id="SSF56801">
    <property type="entry name" value="Acetyl-CoA synthetase-like"/>
    <property type="match status" value="1"/>
</dbReference>
<dbReference type="EMBL" id="JAPCWZ010000009">
    <property type="protein sequence ID" value="KAK8850991.1"/>
    <property type="molecule type" value="Genomic_DNA"/>
</dbReference>
<dbReference type="InterPro" id="IPR045851">
    <property type="entry name" value="AMP-bd_C_sf"/>
</dbReference>
<dbReference type="InterPro" id="IPR042099">
    <property type="entry name" value="ANL_N_sf"/>
</dbReference>
<dbReference type="Proteomes" id="UP001390339">
    <property type="component" value="Unassembled WGS sequence"/>
</dbReference>
<dbReference type="InterPro" id="IPR000873">
    <property type="entry name" value="AMP-dep_synth/lig_dom"/>
</dbReference>
<dbReference type="Pfam" id="PF00501">
    <property type="entry name" value="AMP-binding"/>
    <property type="match status" value="1"/>
</dbReference>
<dbReference type="PROSITE" id="PS50075">
    <property type="entry name" value="CARRIER"/>
    <property type="match status" value="2"/>
</dbReference>
<dbReference type="InterPro" id="IPR023213">
    <property type="entry name" value="CAT-like_dom_sf"/>
</dbReference>